<comment type="caution">
    <text evidence="1">The sequence shown here is derived from an EMBL/GenBank/DDBJ whole genome shotgun (WGS) entry which is preliminary data.</text>
</comment>
<dbReference type="AlphaFoldDB" id="A0A8J3EG43"/>
<reference evidence="1" key="1">
    <citation type="journal article" date="2014" name="Int. J. Syst. Evol. Microbiol.">
        <title>Complete genome sequence of Corynebacterium casei LMG S-19264T (=DSM 44701T), isolated from a smear-ripened cheese.</title>
        <authorList>
            <consortium name="US DOE Joint Genome Institute (JGI-PGF)"/>
            <person name="Walter F."/>
            <person name="Albersmeier A."/>
            <person name="Kalinowski J."/>
            <person name="Ruckert C."/>
        </authorList>
    </citation>
    <scope>NUCLEOTIDE SEQUENCE</scope>
    <source>
        <strain evidence="1">CGMCC 1.15762</strain>
    </source>
</reference>
<accession>A0A8J3EG43</accession>
<name>A0A8J3EG43_9RHOB</name>
<dbReference type="Proteomes" id="UP000617145">
    <property type="component" value="Unassembled WGS sequence"/>
</dbReference>
<organism evidence="1 2">
    <name type="scientific">Salipiger pallidus</name>
    <dbReference type="NCBI Taxonomy" id="1775170"/>
    <lineage>
        <taxon>Bacteria</taxon>
        <taxon>Pseudomonadati</taxon>
        <taxon>Pseudomonadota</taxon>
        <taxon>Alphaproteobacteria</taxon>
        <taxon>Rhodobacterales</taxon>
        <taxon>Roseobacteraceae</taxon>
        <taxon>Salipiger</taxon>
    </lineage>
</organism>
<dbReference type="EMBL" id="BMJV01000001">
    <property type="protein sequence ID" value="GGG64796.1"/>
    <property type="molecule type" value="Genomic_DNA"/>
</dbReference>
<proteinExistence type="predicted"/>
<reference evidence="1" key="2">
    <citation type="submission" date="2020-09" db="EMBL/GenBank/DDBJ databases">
        <authorList>
            <person name="Sun Q."/>
            <person name="Zhou Y."/>
        </authorList>
    </citation>
    <scope>NUCLEOTIDE SEQUENCE</scope>
    <source>
        <strain evidence="1">CGMCC 1.15762</strain>
    </source>
</reference>
<keyword evidence="2" id="KW-1185">Reference proteome</keyword>
<protein>
    <submittedName>
        <fullName evidence="1">Uncharacterized protein</fullName>
    </submittedName>
</protein>
<evidence type="ECO:0000313" key="2">
    <source>
        <dbReference type="Proteomes" id="UP000617145"/>
    </source>
</evidence>
<evidence type="ECO:0000313" key="1">
    <source>
        <dbReference type="EMBL" id="GGG64796.1"/>
    </source>
</evidence>
<gene>
    <name evidence="1" type="ORF">GCM10011415_09330</name>
</gene>
<sequence>MAIGFSEAPDAVGQNIGIIGEAPTLDRAACHAVALPAVRKIGGGRLLNSGGGLATATE</sequence>